<dbReference type="Gene3D" id="3.30.750.24">
    <property type="entry name" value="STAS domain"/>
    <property type="match status" value="1"/>
</dbReference>
<evidence type="ECO:0000256" key="1">
    <source>
        <dbReference type="ARBA" id="ARBA00001976"/>
    </source>
</evidence>
<dbReference type="Proteomes" id="UP000367750">
    <property type="component" value="Unassembled WGS sequence"/>
</dbReference>
<comment type="caution">
    <text evidence="8">The sequence shown here is derived from an EMBL/GenBank/DDBJ whole genome shotgun (WGS) entry which is preliminary data.</text>
</comment>
<dbReference type="InterPro" id="IPR002645">
    <property type="entry name" value="STAS_dom"/>
</dbReference>
<dbReference type="GO" id="GO:0045152">
    <property type="term" value="F:antisigma factor binding"/>
    <property type="evidence" value="ECO:0007669"/>
    <property type="project" value="InterPro"/>
</dbReference>
<evidence type="ECO:0000259" key="7">
    <source>
        <dbReference type="PROSITE" id="PS50801"/>
    </source>
</evidence>
<dbReference type="GO" id="GO:0043856">
    <property type="term" value="F:anti-sigma factor antagonist activity"/>
    <property type="evidence" value="ECO:0007669"/>
    <property type="project" value="InterPro"/>
</dbReference>
<reference evidence="8 9" key="1">
    <citation type="submission" date="2019-09" db="EMBL/GenBank/DDBJ databases">
        <title>Bacillus ochoae sp. nov., Paenibacillus whitsoniae sp. nov., Paenibacillus spiritus sp. nov. Isolated from the Mars Exploration Rover during spacecraft assembly.</title>
        <authorList>
            <person name="Seuylemezian A."/>
            <person name="Vaishampayan P."/>
        </authorList>
    </citation>
    <scope>NUCLEOTIDE SEQUENCE [LARGE SCALE GENOMIC DNA]</scope>
    <source>
        <strain evidence="8 9">MER_111</strain>
    </source>
</reference>
<feature type="domain" description="STAS" evidence="7">
    <location>
        <begin position="3"/>
        <end position="113"/>
    </location>
</feature>
<accession>A0A5J5GGZ5</accession>
<name>A0A5J5GGZ5_9BACL</name>
<keyword evidence="9" id="KW-1185">Reference proteome</keyword>
<proteinExistence type="inferred from homology"/>
<evidence type="ECO:0000313" key="9">
    <source>
        <dbReference type="Proteomes" id="UP000367750"/>
    </source>
</evidence>
<dbReference type="NCBIfam" id="TIGR00377">
    <property type="entry name" value="ant_ant_sig"/>
    <property type="match status" value="1"/>
</dbReference>
<evidence type="ECO:0000256" key="4">
    <source>
        <dbReference type="ARBA" id="ARBA00022553"/>
    </source>
</evidence>
<dbReference type="PANTHER" id="PTHR33495:SF2">
    <property type="entry name" value="ANTI-SIGMA FACTOR ANTAGONIST TM_1081-RELATED"/>
    <property type="match status" value="1"/>
</dbReference>
<evidence type="ECO:0000256" key="2">
    <source>
        <dbReference type="ARBA" id="ARBA00009013"/>
    </source>
</evidence>
<evidence type="ECO:0000256" key="3">
    <source>
        <dbReference type="ARBA" id="ARBA00020784"/>
    </source>
</evidence>
<dbReference type="Pfam" id="PF01740">
    <property type="entry name" value="STAS"/>
    <property type="match status" value="1"/>
</dbReference>
<keyword evidence="4" id="KW-0597">Phosphoprotein</keyword>
<dbReference type="InterPro" id="IPR014237">
    <property type="entry name" value="Anti-sigma_F_ant"/>
</dbReference>
<evidence type="ECO:0000313" key="8">
    <source>
        <dbReference type="EMBL" id="KAA9007431.1"/>
    </source>
</evidence>
<dbReference type="EMBL" id="VYKK01000004">
    <property type="protein sequence ID" value="KAA9007431.1"/>
    <property type="molecule type" value="Genomic_DNA"/>
</dbReference>
<dbReference type="NCBIfam" id="TIGR02886">
    <property type="entry name" value="spore_II_AA"/>
    <property type="match status" value="1"/>
</dbReference>
<dbReference type="SUPFAM" id="SSF52091">
    <property type="entry name" value="SpoIIaa-like"/>
    <property type="match status" value="1"/>
</dbReference>
<dbReference type="AlphaFoldDB" id="A0A5J5GGZ5"/>
<evidence type="ECO:0000256" key="5">
    <source>
        <dbReference type="ARBA" id="ARBA00022969"/>
    </source>
</evidence>
<dbReference type="GO" id="GO:0030435">
    <property type="term" value="P:sporulation resulting in formation of a cellular spore"/>
    <property type="evidence" value="ECO:0007669"/>
    <property type="project" value="UniProtKB-KW"/>
</dbReference>
<dbReference type="PROSITE" id="PS50801">
    <property type="entry name" value="STAS"/>
    <property type="match status" value="1"/>
</dbReference>
<comment type="function">
    <text evidence="1">In the phosphorylated form it could act as an anti-anti-sigma factor that counteracts SpoIIAB and thus releases sigma f from inhibition.</text>
</comment>
<dbReference type="RefSeq" id="WP_150456721.1">
    <property type="nucleotide sequence ID" value="NZ_VYKK01000004.1"/>
</dbReference>
<dbReference type="CDD" id="cd07043">
    <property type="entry name" value="STAS_anti-anti-sigma_factors"/>
    <property type="match status" value="1"/>
</dbReference>
<sequence length="117" mass="12988">MNSHVKLEHRRSVLVVRLYGELDHHAADAVRMDLDEAILRGQVEHVVLDLKELQFMDSSGLGVLLGRYKLVRGKGGKMVVSGVNPAVHRLMDMSGLLKIMPVYEDEDAALSDLEVAL</sequence>
<protein>
    <recommendedName>
        <fullName evidence="3 6">Anti-sigma F factor antagonist</fullName>
    </recommendedName>
    <alternativeName>
        <fullName evidence="6">Stage II sporulation protein</fullName>
    </alternativeName>
</protein>
<gene>
    <name evidence="8" type="primary">spoIIAA</name>
    <name evidence="8" type="ORF">F4V43_02790</name>
</gene>
<dbReference type="InterPro" id="IPR036513">
    <property type="entry name" value="STAS_dom_sf"/>
</dbReference>
<dbReference type="OrthoDB" id="9796601at2"/>
<keyword evidence="5" id="KW-0749">Sporulation</keyword>
<evidence type="ECO:0000256" key="6">
    <source>
        <dbReference type="RuleBase" id="RU003749"/>
    </source>
</evidence>
<dbReference type="PANTHER" id="PTHR33495">
    <property type="entry name" value="ANTI-SIGMA FACTOR ANTAGONIST TM_1081-RELATED-RELATED"/>
    <property type="match status" value="1"/>
</dbReference>
<organism evidence="8 9">
    <name type="scientific">Paenibacillus spiritus</name>
    <dbReference type="NCBI Taxonomy" id="2496557"/>
    <lineage>
        <taxon>Bacteria</taxon>
        <taxon>Bacillati</taxon>
        <taxon>Bacillota</taxon>
        <taxon>Bacilli</taxon>
        <taxon>Bacillales</taxon>
        <taxon>Paenibacillaceae</taxon>
        <taxon>Paenibacillus</taxon>
    </lineage>
</organism>
<comment type="similarity">
    <text evidence="2 6">Belongs to the anti-sigma-factor antagonist family.</text>
</comment>
<dbReference type="InterPro" id="IPR003658">
    <property type="entry name" value="Anti-sigma_ant"/>
</dbReference>